<feature type="transmembrane region" description="Helical" evidence="1">
    <location>
        <begin position="152"/>
        <end position="185"/>
    </location>
</feature>
<feature type="transmembrane region" description="Helical" evidence="1">
    <location>
        <begin position="55"/>
        <end position="80"/>
    </location>
</feature>
<evidence type="ECO:0000256" key="1">
    <source>
        <dbReference type="SAM" id="Phobius"/>
    </source>
</evidence>
<reference evidence="2" key="1">
    <citation type="submission" date="2019-03" db="EMBL/GenBank/DDBJ databases">
        <title>Long read genome sequence of the mycoparasitic Pythium oligandrum ATCC 38472 isolated from sugarbeet rhizosphere.</title>
        <authorList>
            <person name="Gaulin E."/>
        </authorList>
    </citation>
    <scope>NUCLEOTIDE SEQUENCE</scope>
    <source>
        <strain evidence="2">ATCC 38472_TT</strain>
    </source>
</reference>
<name>A0A8K1CQM0_PYTOL</name>
<accession>A0A8K1CQM0</accession>
<keyword evidence="1" id="KW-1133">Transmembrane helix</keyword>
<proteinExistence type="predicted"/>
<organism evidence="2 3">
    <name type="scientific">Pythium oligandrum</name>
    <name type="common">Mycoparasitic fungus</name>
    <dbReference type="NCBI Taxonomy" id="41045"/>
    <lineage>
        <taxon>Eukaryota</taxon>
        <taxon>Sar</taxon>
        <taxon>Stramenopiles</taxon>
        <taxon>Oomycota</taxon>
        <taxon>Peronosporomycetes</taxon>
        <taxon>Pythiales</taxon>
        <taxon>Pythiaceae</taxon>
        <taxon>Pythium</taxon>
    </lineage>
</organism>
<keyword evidence="3" id="KW-1185">Reference proteome</keyword>
<sequence length="210" mass="22543">MIIRAVSDSDSDGNDDVHDALRAYPESRVDGASSVFPMSPSNPVAASKTTVAVRLVWLGTTLTIVGLLLVDLAATMNYFFPAEAREGVTIDPFSGVGVLSWLGSSPEASSSVSATVWNNVWSMAFVSAWIYNREDNLKTQRRKSAASGRSAVPVWLLQTLPWCVIVAVVVVGHVATALYVLLALFESHGSQTKFWVGSTSRNGARTLPQV</sequence>
<keyword evidence="1" id="KW-0472">Membrane</keyword>
<evidence type="ECO:0000313" key="2">
    <source>
        <dbReference type="EMBL" id="TMW67824.1"/>
    </source>
</evidence>
<protein>
    <submittedName>
        <fullName evidence="2">Uncharacterized protein</fullName>
    </submittedName>
</protein>
<dbReference type="Proteomes" id="UP000794436">
    <property type="component" value="Unassembled WGS sequence"/>
</dbReference>
<gene>
    <name evidence="2" type="ORF">Poli38472_007496</name>
</gene>
<keyword evidence="1" id="KW-0812">Transmembrane</keyword>
<dbReference type="EMBL" id="SPLM01000003">
    <property type="protein sequence ID" value="TMW67824.1"/>
    <property type="molecule type" value="Genomic_DNA"/>
</dbReference>
<comment type="caution">
    <text evidence="2">The sequence shown here is derived from an EMBL/GenBank/DDBJ whole genome shotgun (WGS) entry which is preliminary data.</text>
</comment>
<evidence type="ECO:0000313" key="3">
    <source>
        <dbReference type="Proteomes" id="UP000794436"/>
    </source>
</evidence>
<dbReference type="AlphaFoldDB" id="A0A8K1CQM0"/>